<dbReference type="GO" id="GO:0004519">
    <property type="term" value="F:endonuclease activity"/>
    <property type="evidence" value="ECO:0007669"/>
    <property type="project" value="UniProtKB-KW"/>
</dbReference>
<dbReference type="GO" id="GO:0003677">
    <property type="term" value="F:DNA binding"/>
    <property type="evidence" value="ECO:0007669"/>
    <property type="project" value="InterPro"/>
</dbReference>
<dbReference type="InterPro" id="IPR011337">
    <property type="entry name" value="DNA_rep_MutH/RE_typeII_Sau3AI"/>
</dbReference>
<dbReference type="SUPFAM" id="SSF52980">
    <property type="entry name" value="Restriction endonuclease-like"/>
    <property type="match status" value="1"/>
</dbReference>
<evidence type="ECO:0000256" key="2">
    <source>
        <dbReference type="ARBA" id="ARBA00022759"/>
    </source>
</evidence>
<dbReference type="InterPro" id="IPR011335">
    <property type="entry name" value="Restrct_endonuc-II-like"/>
</dbReference>
<sequence>MDDKQYKQDLLEIYETAKKAIGKTLRELANNNIDKIRYFDNKDKVKHFLQQAIFNIPLLSKVEYTFEDLQLELKPVALKRNKYDELIVKERLLLNDIYYDEIVNETFKDSKFINRNQLLLIITYVHDYEKDFLDFKIHDAFIIDISTQKEFYLIVNDWLAIQEKVKKGKAEELNEGFTKILSASTRSQSRIDLKKQPYSNVLARFRSYSFNTNFLKEIISRHKNKVEYINEIFEEREIKDIVEFKNEQIQEYMTSIIGTDISNYTQSKANQKHQMAFENFLKENNSELYDFLKITNFKLTHKLTQNSNLQEQITTNYELDPFEIMNDEFEDSTFYQDIILKNYLVIMIEKSTNKILNFKLFNLSEQDIKNSQLVFYNTRKEIERLIKEDKLNKEEPNFAKTKDNLSISLRKSKKNEYAIYKVNENEFKLPAYEFVINKNVIFK</sequence>
<keyword evidence="3" id="KW-0378">Hydrolase</keyword>
<evidence type="ECO:0000259" key="4">
    <source>
        <dbReference type="SMART" id="SM00927"/>
    </source>
</evidence>
<keyword evidence="6" id="KW-1185">Reference proteome</keyword>
<reference evidence="5 6" key="1">
    <citation type="submission" date="2017-12" db="EMBL/GenBank/DDBJ databases">
        <title>Complete genome sequence of Spiroplasma floricola 23-6 (ATCC 29989).</title>
        <authorList>
            <person name="Tsai Y.-M."/>
            <person name="Wu P.-S."/>
            <person name="Lo W.-S."/>
            <person name="Kuo C.-H."/>
        </authorList>
    </citation>
    <scope>NUCLEOTIDE SEQUENCE [LARGE SCALE GENOMIC DNA]</scope>
    <source>
        <strain evidence="5 6">23-6</strain>
    </source>
</reference>
<dbReference type="Proteomes" id="UP000231823">
    <property type="component" value="Chromosome"/>
</dbReference>
<protein>
    <submittedName>
        <fullName evidence="5">DNA mismatch repair protein MutH</fullName>
    </submittedName>
</protein>
<evidence type="ECO:0000256" key="1">
    <source>
        <dbReference type="ARBA" id="ARBA00022722"/>
    </source>
</evidence>
<proteinExistence type="predicted"/>
<keyword evidence="1" id="KW-0540">Nuclease</keyword>
<evidence type="ECO:0000256" key="3">
    <source>
        <dbReference type="ARBA" id="ARBA00022801"/>
    </source>
</evidence>
<dbReference type="Pfam" id="PF02976">
    <property type="entry name" value="MutH"/>
    <property type="match status" value="1"/>
</dbReference>
<dbReference type="SMART" id="SM00927">
    <property type="entry name" value="MutH"/>
    <property type="match status" value="1"/>
</dbReference>
<dbReference type="InterPro" id="IPR037057">
    <property type="entry name" value="DNA_rep_MutH/T2_RE_sf"/>
</dbReference>
<feature type="domain" description="DNA mismatch repair MutH/Type II restriction enzyme Sau3AI" evidence="4">
    <location>
        <begin position="54"/>
        <end position="157"/>
    </location>
</feature>
<gene>
    <name evidence="5" type="primary">mutH</name>
    <name evidence="5" type="ORF">SFLOR_v1c07430</name>
</gene>
<dbReference type="RefSeq" id="WP_100916759.1">
    <property type="nucleotide sequence ID" value="NZ_CP025057.1"/>
</dbReference>
<evidence type="ECO:0000313" key="6">
    <source>
        <dbReference type="Proteomes" id="UP000231823"/>
    </source>
</evidence>
<dbReference type="GO" id="GO:0016787">
    <property type="term" value="F:hydrolase activity"/>
    <property type="evidence" value="ECO:0007669"/>
    <property type="project" value="UniProtKB-KW"/>
</dbReference>
<accession>A0A2K8SEA4</accession>
<dbReference type="Gene3D" id="3.40.600.10">
    <property type="entry name" value="DNA mismatch repair MutH/Restriction endonuclease, type II"/>
    <property type="match status" value="1"/>
</dbReference>
<keyword evidence="2" id="KW-0255">Endonuclease</keyword>
<dbReference type="AlphaFoldDB" id="A0A2K8SEA4"/>
<dbReference type="OrthoDB" id="3188707at2"/>
<evidence type="ECO:0000313" key="5">
    <source>
        <dbReference type="EMBL" id="AUB31791.1"/>
    </source>
</evidence>
<organism evidence="5 6">
    <name type="scientific">Spiroplasma floricola 23-6</name>
    <dbReference type="NCBI Taxonomy" id="1336749"/>
    <lineage>
        <taxon>Bacteria</taxon>
        <taxon>Bacillati</taxon>
        <taxon>Mycoplasmatota</taxon>
        <taxon>Mollicutes</taxon>
        <taxon>Entomoplasmatales</taxon>
        <taxon>Spiroplasmataceae</taxon>
        <taxon>Spiroplasma</taxon>
    </lineage>
</organism>
<dbReference type="KEGG" id="sfz:SFLOR_v1c07430"/>
<name>A0A2K8SEA4_9MOLU</name>
<dbReference type="EMBL" id="CP025057">
    <property type="protein sequence ID" value="AUB31791.1"/>
    <property type="molecule type" value="Genomic_DNA"/>
</dbReference>